<dbReference type="Proteomes" id="UP000215914">
    <property type="component" value="Unassembled WGS sequence"/>
</dbReference>
<accession>A0A9K3ISZ4</accession>
<comment type="caution">
    <text evidence="1">The sequence shown here is derived from an EMBL/GenBank/DDBJ whole genome shotgun (WGS) entry which is preliminary data.</text>
</comment>
<dbReference type="Gramene" id="mRNA:HanXRQr2_Chr06g0257361">
    <property type="protein sequence ID" value="CDS:HanXRQr2_Chr06g0257361.1"/>
    <property type="gene ID" value="HanXRQr2_Chr06g0257361"/>
</dbReference>
<dbReference type="AlphaFoldDB" id="A0A9K3ISZ4"/>
<dbReference type="EMBL" id="MNCJ02000321">
    <property type="protein sequence ID" value="KAF5802247.1"/>
    <property type="molecule type" value="Genomic_DNA"/>
</dbReference>
<reference evidence="1" key="2">
    <citation type="submission" date="2020-06" db="EMBL/GenBank/DDBJ databases">
        <title>Helianthus annuus Genome sequencing and assembly Release 2.</title>
        <authorList>
            <person name="Gouzy J."/>
            <person name="Langlade N."/>
            <person name="Munos S."/>
        </authorList>
    </citation>
    <scope>NUCLEOTIDE SEQUENCE</scope>
    <source>
        <tissue evidence="1">Leaves</tissue>
    </source>
</reference>
<keyword evidence="2" id="KW-1185">Reference proteome</keyword>
<name>A0A9K3ISZ4_HELAN</name>
<gene>
    <name evidence="1" type="ORF">HanXRQr2_Chr06g0257361</name>
</gene>
<evidence type="ECO:0000313" key="1">
    <source>
        <dbReference type="EMBL" id="KAF5802247.1"/>
    </source>
</evidence>
<reference evidence="1" key="1">
    <citation type="journal article" date="2017" name="Nature">
        <title>The sunflower genome provides insights into oil metabolism, flowering and Asterid evolution.</title>
        <authorList>
            <person name="Badouin H."/>
            <person name="Gouzy J."/>
            <person name="Grassa C.J."/>
            <person name="Murat F."/>
            <person name="Staton S.E."/>
            <person name="Cottret L."/>
            <person name="Lelandais-Briere C."/>
            <person name="Owens G.L."/>
            <person name="Carrere S."/>
            <person name="Mayjonade B."/>
            <person name="Legrand L."/>
            <person name="Gill N."/>
            <person name="Kane N.C."/>
            <person name="Bowers J.E."/>
            <person name="Hubner S."/>
            <person name="Bellec A."/>
            <person name="Berard A."/>
            <person name="Berges H."/>
            <person name="Blanchet N."/>
            <person name="Boniface M.C."/>
            <person name="Brunel D."/>
            <person name="Catrice O."/>
            <person name="Chaidir N."/>
            <person name="Claudel C."/>
            <person name="Donnadieu C."/>
            <person name="Faraut T."/>
            <person name="Fievet G."/>
            <person name="Helmstetter N."/>
            <person name="King M."/>
            <person name="Knapp S.J."/>
            <person name="Lai Z."/>
            <person name="Le Paslier M.C."/>
            <person name="Lippi Y."/>
            <person name="Lorenzon L."/>
            <person name="Mandel J.R."/>
            <person name="Marage G."/>
            <person name="Marchand G."/>
            <person name="Marquand E."/>
            <person name="Bret-Mestries E."/>
            <person name="Morien E."/>
            <person name="Nambeesan S."/>
            <person name="Nguyen T."/>
            <person name="Pegot-Espagnet P."/>
            <person name="Pouilly N."/>
            <person name="Raftis F."/>
            <person name="Sallet E."/>
            <person name="Schiex T."/>
            <person name="Thomas J."/>
            <person name="Vandecasteele C."/>
            <person name="Vares D."/>
            <person name="Vear F."/>
            <person name="Vautrin S."/>
            <person name="Crespi M."/>
            <person name="Mangin B."/>
            <person name="Burke J.M."/>
            <person name="Salse J."/>
            <person name="Munos S."/>
            <person name="Vincourt P."/>
            <person name="Rieseberg L.H."/>
            <person name="Langlade N.B."/>
        </authorList>
    </citation>
    <scope>NUCLEOTIDE SEQUENCE</scope>
    <source>
        <tissue evidence="1">Leaves</tissue>
    </source>
</reference>
<protein>
    <submittedName>
        <fullName evidence="1">Uncharacterized protein</fullName>
    </submittedName>
</protein>
<proteinExistence type="predicted"/>
<organism evidence="1 2">
    <name type="scientific">Helianthus annuus</name>
    <name type="common">Common sunflower</name>
    <dbReference type="NCBI Taxonomy" id="4232"/>
    <lineage>
        <taxon>Eukaryota</taxon>
        <taxon>Viridiplantae</taxon>
        <taxon>Streptophyta</taxon>
        <taxon>Embryophyta</taxon>
        <taxon>Tracheophyta</taxon>
        <taxon>Spermatophyta</taxon>
        <taxon>Magnoliopsida</taxon>
        <taxon>eudicotyledons</taxon>
        <taxon>Gunneridae</taxon>
        <taxon>Pentapetalae</taxon>
        <taxon>asterids</taxon>
        <taxon>campanulids</taxon>
        <taxon>Asterales</taxon>
        <taxon>Asteraceae</taxon>
        <taxon>Asteroideae</taxon>
        <taxon>Heliantheae alliance</taxon>
        <taxon>Heliantheae</taxon>
        <taxon>Helianthus</taxon>
    </lineage>
</organism>
<sequence>MYSNMKKGYITKELILLFIINETSTCVKFSPHLPKICNKLATFTFQTCFTNSMFSSYFPGQPRPSHFINR</sequence>
<evidence type="ECO:0000313" key="2">
    <source>
        <dbReference type="Proteomes" id="UP000215914"/>
    </source>
</evidence>